<name>A0A518BGK1_9BACT</name>
<dbReference type="KEGG" id="pbap:Pla133_11190"/>
<dbReference type="InterPro" id="IPR017850">
    <property type="entry name" value="Alkaline_phosphatase_core_sf"/>
</dbReference>
<protein>
    <submittedName>
        <fullName evidence="2">Lipid A phosphoethanolamine transferase</fullName>
    </submittedName>
</protein>
<evidence type="ECO:0000313" key="3">
    <source>
        <dbReference type="Proteomes" id="UP000316921"/>
    </source>
</evidence>
<evidence type="ECO:0000313" key="2">
    <source>
        <dbReference type="EMBL" id="QDU66053.1"/>
    </source>
</evidence>
<keyword evidence="2" id="KW-0808">Transferase</keyword>
<dbReference type="AlphaFoldDB" id="A0A518BGK1"/>
<gene>
    <name evidence="2" type="ORF">Pla133_11190</name>
</gene>
<dbReference type="GO" id="GO:0016740">
    <property type="term" value="F:transferase activity"/>
    <property type="evidence" value="ECO:0007669"/>
    <property type="project" value="UniProtKB-KW"/>
</dbReference>
<feature type="domain" description="Sulfatase N-terminal" evidence="1">
    <location>
        <begin position="6"/>
        <end position="59"/>
    </location>
</feature>
<organism evidence="2 3">
    <name type="scientific">Engelhardtia mirabilis</name>
    <dbReference type="NCBI Taxonomy" id="2528011"/>
    <lineage>
        <taxon>Bacteria</taxon>
        <taxon>Pseudomonadati</taxon>
        <taxon>Planctomycetota</taxon>
        <taxon>Planctomycetia</taxon>
        <taxon>Planctomycetia incertae sedis</taxon>
        <taxon>Engelhardtia</taxon>
    </lineage>
</organism>
<dbReference type="Proteomes" id="UP000316921">
    <property type="component" value="Chromosome"/>
</dbReference>
<reference evidence="2 3" key="1">
    <citation type="submission" date="2019-02" db="EMBL/GenBank/DDBJ databases">
        <title>Deep-cultivation of Planctomycetes and their phenomic and genomic characterization uncovers novel biology.</title>
        <authorList>
            <person name="Wiegand S."/>
            <person name="Jogler M."/>
            <person name="Boedeker C."/>
            <person name="Pinto D."/>
            <person name="Vollmers J."/>
            <person name="Rivas-Marin E."/>
            <person name="Kohn T."/>
            <person name="Peeters S.H."/>
            <person name="Heuer A."/>
            <person name="Rast P."/>
            <person name="Oberbeckmann S."/>
            <person name="Bunk B."/>
            <person name="Jeske O."/>
            <person name="Meyerdierks A."/>
            <person name="Storesund J.E."/>
            <person name="Kallscheuer N."/>
            <person name="Luecker S."/>
            <person name="Lage O.M."/>
            <person name="Pohl T."/>
            <person name="Merkel B.J."/>
            <person name="Hornburger P."/>
            <person name="Mueller R.-W."/>
            <person name="Bruemmer F."/>
            <person name="Labrenz M."/>
            <person name="Spormann A.M."/>
            <person name="Op den Camp H."/>
            <person name="Overmann J."/>
            <person name="Amann R."/>
            <person name="Jetten M.S.M."/>
            <person name="Mascher T."/>
            <person name="Medema M.H."/>
            <person name="Devos D.P."/>
            <person name="Kaster A.-K."/>
            <person name="Ovreas L."/>
            <person name="Rohde M."/>
            <person name="Galperin M.Y."/>
            <person name="Jogler C."/>
        </authorList>
    </citation>
    <scope>NUCLEOTIDE SEQUENCE [LARGE SCALE GENOMIC DNA]</scope>
    <source>
        <strain evidence="2 3">Pla133</strain>
    </source>
</reference>
<sequence length="61" mass="6838">MGRARPIVVMVVVDTLRADRLPFYGYERDTAPFLANLARHGVLFERAWSASSWTAPSTASR</sequence>
<dbReference type="InterPro" id="IPR000917">
    <property type="entry name" value="Sulfatase_N"/>
</dbReference>
<keyword evidence="3" id="KW-1185">Reference proteome</keyword>
<dbReference type="Gene3D" id="3.40.720.10">
    <property type="entry name" value="Alkaline Phosphatase, subunit A"/>
    <property type="match status" value="1"/>
</dbReference>
<dbReference type="SUPFAM" id="SSF53649">
    <property type="entry name" value="Alkaline phosphatase-like"/>
    <property type="match status" value="1"/>
</dbReference>
<evidence type="ECO:0000259" key="1">
    <source>
        <dbReference type="Pfam" id="PF00884"/>
    </source>
</evidence>
<accession>A0A518BGK1</accession>
<dbReference type="EMBL" id="CP036287">
    <property type="protein sequence ID" value="QDU66053.1"/>
    <property type="molecule type" value="Genomic_DNA"/>
</dbReference>
<dbReference type="Pfam" id="PF00884">
    <property type="entry name" value="Sulfatase"/>
    <property type="match status" value="1"/>
</dbReference>
<proteinExistence type="predicted"/>